<keyword evidence="2" id="KW-1185">Reference proteome</keyword>
<evidence type="ECO:0000313" key="1">
    <source>
        <dbReference type="EMBL" id="MCU7550362.1"/>
    </source>
</evidence>
<dbReference type="EMBL" id="JAOTIF010000011">
    <property type="protein sequence ID" value="MCU7550362.1"/>
    <property type="molecule type" value="Genomic_DNA"/>
</dbReference>
<proteinExistence type="predicted"/>
<dbReference type="SUPFAM" id="SSF48371">
    <property type="entry name" value="ARM repeat"/>
    <property type="match status" value="1"/>
</dbReference>
<dbReference type="InterPro" id="IPR016024">
    <property type="entry name" value="ARM-type_fold"/>
</dbReference>
<dbReference type="Pfam" id="PF08713">
    <property type="entry name" value="DNA_alkylation"/>
    <property type="match status" value="1"/>
</dbReference>
<accession>A0A9X2XX89</accession>
<dbReference type="Gene3D" id="1.25.10.90">
    <property type="match status" value="1"/>
</dbReference>
<dbReference type="PANTHER" id="PTHR41291">
    <property type="entry name" value="DNA ALKYLATION REPAIR PROTEIN"/>
    <property type="match status" value="1"/>
</dbReference>
<evidence type="ECO:0000313" key="2">
    <source>
        <dbReference type="Proteomes" id="UP001155483"/>
    </source>
</evidence>
<protein>
    <submittedName>
        <fullName evidence="1">DNA alkylation repair protein</fullName>
    </submittedName>
</protein>
<dbReference type="AlphaFoldDB" id="A0A9X2XX89"/>
<reference evidence="1" key="1">
    <citation type="submission" date="2022-09" db="EMBL/GenBank/DDBJ databases">
        <authorList>
            <person name="Yuan C."/>
            <person name="Ke Z."/>
        </authorList>
    </citation>
    <scope>NUCLEOTIDE SEQUENCE</scope>
    <source>
        <strain evidence="1">LB-8</strain>
    </source>
</reference>
<comment type="caution">
    <text evidence="1">The sequence shown here is derived from an EMBL/GenBank/DDBJ whole genome shotgun (WGS) entry which is preliminary data.</text>
</comment>
<dbReference type="RefSeq" id="WP_279297799.1">
    <property type="nucleotide sequence ID" value="NZ_JAOTIF010000011.1"/>
</dbReference>
<sequence>MTVQEILQTLQQHSNFVNIQGMSRYGINTEKAFGIKIPILRQLAKSIGKNHPLALELWKSEFHEARLLAIFIADPKQVDETLMEQWVLDFNSWDICDQCCSNLFERTPFAFQKALEWVDRNEEFVKRAGFVLIAVLAVHRKKLNDQEFLPFFSCIEEKSDDERNFVKKAVNWALRQLGKRSSLLRDRAIEVCERLKVRDSKSARWIATDALRELKSEKKQKKIVKLADTK</sequence>
<dbReference type="Proteomes" id="UP001155483">
    <property type="component" value="Unassembled WGS sequence"/>
</dbReference>
<dbReference type="CDD" id="cd06561">
    <property type="entry name" value="AlkD_like"/>
    <property type="match status" value="1"/>
</dbReference>
<dbReference type="InterPro" id="IPR014825">
    <property type="entry name" value="DNA_alkylation"/>
</dbReference>
<organism evidence="1 2">
    <name type="scientific">Paraflavisolibacter caeni</name>
    <dbReference type="NCBI Taxonomy" id="2982496"/>
    <lineage>
        <taxon>Bacteria</taxon>
        <taxon>Pseudomonadati</taxon>
        <taxon>Bacteroidota</taxon>
        <taxon>Chitinophagia</taxon>
        <taxon>Chitinophagales</taxon>
        <taxon>Chitinophagaceae</taxon>
        <taxon>Paraflavisolibacter</taxon>
    </lineage>
</organism>
<dbReference type="PANTHER" id="PTHR41291:SF1">
    <property type="entry name" value="DNA ALKYLATION REPAIR PROTEIN"/>
    <property type="match status" value="1"/>
</dbReference>
<reference evidence="1" key="2">
    <citation type="submission" date="2023-04" db="EMBL/GenBank/DDBJ databases">
        <title>Paracnuella aquatica gen. nov., sp. nov., a member of the family Chitinophagaceae isolated from a hot spring.</title>
        <authorList>
            <person name="Wang C."/>
        </authorList>
    </citation>
    <scope>NUCLEOTIDE SEQUENCE</scope>
    <source>
        <strain evidence="1">LB-8</strain>
    </source>
</reference>
<gene>
    <name evidence="1" type="ORF">OCK74_14670</name>
</gene>
<name>A0A9X2XX89_9BACT</name>